<keyword evidence="5" id="KW-1185">Reference proteome</keyword>
<dbReference type="STRING" id="156994.SAMN04488028_103140"/>
<organism evidence="4 5">
    <name type="scientific">Reichenbachiella agariperforans</name>
    <dbReference type="NCBI Taxonomy" id="156994"/>
    <lineage>
        <taxon>Bacteria</taxon>
        <taxon>Pseudomonadati</taxon>
        <taxon>Bacteroidota</taxon>
        <taxon>Cytophagia</taxon>
        <taxon>Cytophagales</taxon>
        <taxon>Reichenbachiellaceae</taxon>
        <taxon>Reichenbachiella</taxon>
    </lineage>
</organism>
<dbReference type="InterPro" id="IPR013325">
    <property type="entry name" value="RNA_pol_sigma_r2"/>
</dbReference>
<evidence type="ECO:0000256" key="3">
    <source>
        <dbReference type="ARBA" id="ARBA00023163"/>
    </source>
</evidence>
<dbReference type="Proteomes" id="UP000184474">
    <property type="component" value="Unassembled WGS sequence"/>
</dbReference>
<accession>A0A1M6Q1W2</accession>
<evidence type="ECO:0000256" key="2">
    <source>
        <dbReference type="ARBA" id="ARBA00023082"/>
    </source>
</evidence>
<dbReference type="GO" id="GO:0006352">
    <property type="term" value="P:DNA-templated transcription initiation"/>
    <property type="evidence" value="ECO:0007669"/>
    <property type="project" value="InterPro"/>
</dbReference>
<dbReference type="AlphaFoldDB" id="A0A1M6Q1W2"/>
<gene>
    <name evidence="4" type="ORF">SAMN04488028_103140</name>
</gene>
<dbReference type="GO" id="GO:0016987">
    <property type="term" value="F:sigma factor activity"/>
    <property type="evidence" value="ECO:0007669"/>
    <property type="project" value="UniProtKB-KW"/>
</dbReference>
<sequence>MINRTTNMTEDQHSDQRYIQGLLENDRHLVQEIYEKFAPKVVAFVKSNQGDESSASDLIQDTLIVIYRQAQDKGLLLTCPFEAYFLLLCKRRWWNQLKSRKTEVTIEDETLSINEGQDELVSLSEVHEAKCTLFEKKFEALGDKCKELLRLSLKLDSMKEVAEKLGVSYAYARKKKSTCMGSLTEMVRTSDEYKNLNT</sequence>
<name>A0A1M6Q1W2_REIAG</name>
<reference evidence="5" key="1">
    <citation type="submission" date="2016-11" db="EMBL/GenBank/DDBJ databases">
        <authorList>
            <person name="Varghese N."/>
            <person name="Submissions S."/>
        </authorList>
    </citation>
    <scope>NUCLEOTIDE SEQUENCE [LARGE SCALE GENOMIC DNA]</scope>
    <source>
        <strain evidence="5">DSM 26134</strain>
    </source>
</reference>
<keyword evidence="3" id="KW-0804">Transcription</keyword>
<dbReference type="Gene3D" id="1.10.1740.10">
    <property type="match status" value="1"/>
</dbReference>
<evidence type="ECO:0000313" key="4">
    <source>
        <dbReference type="EMBL" id="SHK14225.1"/>
    </source>
</evidence>
<dbReference type="SUPFAM" id="SSF88946">
    <property type="entry name" value="Sigma2 domain of RNA polymerase sigma factors"/>
    <property type="match status" value="1"/>
</dbReference>
<dbReference type="PANTHER" id="PTHR43133">
    <property type="entry name" value="RNA POLYMERASE ECF-TYPE SIGMA FACTO"/>
    <property type="match status" value="1"/>
</dbReference>
<keyword evidence="2" id="KW-0731">Sigma factor</keyword>
<proteinExistence type="predicted"/>
<dbReference type="RefSeq" id="WP_245816824.1">
    <property type="nucleotide sequence ID" value="NZ_FRAA01000003.1"/>
</dbReference>
<evidence type="ECO:0000313" key="5">
    <source>
        <dbReference type="Proteomes" id="UP000184474"/>
    </source>
</evidence>
<keyword evidence="1" id="KW-0805">Transcription regulation</keyword>
<evidence type="ECO:0000256" key="1">
    <source>
        <dbReference type="ARBA" id="ARBA00023015"/>
    </source>
</evidence>
<protein>
    <submittedName>
        <fullName evidence="4">RNA polymerase sigma factor, sigma-70 family</fullName>
    </submittedName>
</protein>
<dbReference type="PANTHER" id="PTHR43133:SF46">
    <property type="entry name" value="RNA POLYMERASE SIGMA-70 FACTOR ECF SUBFAMILY"/>
    <property type="match status" value="1"/>
</dbReference>
<dbReference type="EMBL" id="FRAA01000003">
    <property type="protein sequence ID" value="SHK14225.1"/>
    <property type="molecule type" value="Genomic_DNA"/>
</dbReference>
<dbReference type="InterPro" id="IPR039425">
    <property type="entry name" value="RNA_pol_sigma-70-like"/>
</dbReference>